<evidence type="ECO:0000256" key="1">
    <source>
        <dbReference type="ARBA" id="ARBA00000013"/>
    </source>
</evidence>
<evidence type="ECO:0000256" key="4">
    <source>
        <dbReference type="ARBA" id="ARBA00009524"/>
    </source>
</evidence>
<evidence type="ECO:0000256" key="19">
    <source>
        <dbReference type="PIRNR" id="PIRNR017184"/>
    </source>
</evidence>
<evidence type="ECO:0000256" key="2">
    <source>
        <dbReference type="ARBA" id="ARBA00000909"/>
    </source>
</evidence>
<comment type="similarity">
    <text evidence="3 19">In the N-terminal section; belongs to the NnrE/AIBP family.</text>
</comment>
<dbReference type="KEGG" id="asoc:CB4_04176"/>
<dbReference type="GO" id="GO:0005524">
    <property type="term" value="F:ATP binding"/>
    <property type="evidence" value="ECO:0007669"/>
    <property type="project" value="UniProtKB-UniRule"/>
</dbReference>
<dbReference type="GO" id="GO:0052856">
    <property type="term" value="F:NAD(P)HX epimerase activity"/>
    <property type="evidence" value="ECO:0007669"/>
    <property type="project" value="UniProtKB-UniRule"/>
</dbReference>
<comment type="function">
    <text evidence="14 19">Bifunctional enzyme that catalyzes the epimerization of the S- and R-forms of NAD(P)HX and the dehydration of the S-form of NAD(P)HX at the expense of ADP, which is converted to AMP. This allows the repair of both epimers of NAD(P)HX, a damaged form of NAD(P)H that is a result of enzymatic or heat-dependent hydration.</text>
</comment>
<dbReference type="GO" id="GO:0046872">
    <property type="term" value="F:metal ion binding"/>
    <property type="evidence" value="ECO:0007669"/>
    <property type="project" value="UniProtKB-UniRule"/>
</dbReference>
<evidence type="ECO:0000256" key="18">
    <source>
        <dbReference type="HAMAP-Rule" id="MF_01966"/>
    </source>
</evidence>
<keyword evidence="5 18" id="KW-0479">Metal-binding</keyword>
<feature type="binding site" evidence="17">
    <location>
        <position position="382"/>
    </location>
    <ligand>
        <name>(6S)-NADPHX</name>
        <dbReference type="ChEBI" id="CHEBI:64076"/>
    </ligand>
</feature>
<dbReference type="GO" id="GO:0052855">
    <property type="term" value="F:ADP-dependent NAD(P)H-hydrate dehydratase activity"/>
    <property type="evidence" value="ECO:0007669"/>
    <property type="project" value="UniProtKB-UniRule"/>
</dbReference>
<dbReference type="EMBL" id="AP017312">
    <property type="protein sequence ID" value="BAU29904.1"/>
    <property type="molecule type" value="Genomic_DNA"/>
</dbReference>
<dbReference type="Gene3D" id="3.40.50.10260">
    <property type="entry name" value="YjeF N-terminal domain"/>
    <property type="match status" value="1"/>
</dbReference>
<reference evidence="20 21" key="1">
    <citation type="submission" date="2015-12" db="EMBL/GenBank/DDBJ databases">
        <title>Genome sequence of Aneurinibacillus soli.</title>
        <authorList>
            <person name="Lee J.S."/>
            <person name="Lee K.C."/>
            <person name="Kim K.K."/>
            <person name="Lee B.W."/>
        </authorList>
    </citation>
    <scope>NUCLEOTIDE SEQUENCE [LARGE SCALE GENOMIC DNA]</scope>
    <source>
        <strain evidence="20 21">CB4</strain>
    </source>
</reference>
<dbReference type="RefSeq" id="WP_096467539.1">
    <property type="nucleotide sequence ID" value="NZ_AP017312.1"/>
</dbReference>
<comment type="function">
    <text evidence="18">Catalyzes the epimerization of the S- and R-forms of NAD(P)HX, a damaged form of NAD(P)H that is a result of enzymatic or heat-dependent hydration. This is a prerequisite for the S-specific NAD(P)H-hydrate dehydratase to allow the repair of both epimers of NAD(P)HX.</text>
</comment>
<dbReference type="CDD" id="cd01171">
    <property type="entry name" value="YXKO-related"/>
    <property type="match status" value="1"/>
</dbReference>
<dbReference type="OrthoDB" id="9806925at2"/>
<dbReference type="NCBIfam" id="TIGR00196">
    <property type="entry name" value="yjeF_cterm"/>
    <property type="match status" value="1"/>
</dbReference>
<feature type="binding site" evidence="18">
    <location>
        <position position="159"/>
    </location>
    <ligand>
        <name>(6S)-NADPHX</name>
        <dbReference type="ChEBI" id="CHEBI:64076"/>
    </ligand>
</feature>
<sequence length="521" mass="55351">MYVVSAQQMRDMDRFTIKHIGIPSLVLMENAGAAVVREISRRWPEGMVVILAGPGNNGGDGLVIARHLANAGRDVRLWLAGDKAKRSQEFCQQLGILDACGYRYEHWRGHEEACMAELGQAAVIVDALLGIGAKGELREPYASIGQAVNVSKSPVVAVDIPTGINSDTGEVANRSVRADLTVTFACLKWGQVLYPGADYCGECVLADISIPERAALAVQACDVWLTESSIRQLLPPRPRFSHKGTYGRALILAGSREMTGAPVLAASAGLHTGCGLLTLAVPESVLPTVTARISEPVFWAIPEENGHFASDSVGRLRERLQSFDVVAIGPGIGTWPGGVRWLAGVINAINVPLILDADALNLLADDLSILAQKRSDIILTPHPGEMGRLCGCSTTEIEKNRPHYARMLAQRYGVYVVLKGAYTLLASPSGQLVVNPTGSAALAKGGSGDVLTGMIAGFIAQMRNTEAGMRLAVYLHGRAGEICGMRSMYASMASDVVQAIGPAIRTVSFAGEASRTDFPGN</sequence>
<dbReference type="InterPro" id="IPR000631">
    <property type="entry name" value="CARKD"/>
</dbReference>
<comment type="function">
    <text evidence="17">Catalyzes the dehydration of the S-form of NAD(P)HX at the expense of ADP, which is converted to AMP. Together with NAD(P)HX epimerase, which catalyzes the epimerization of the S- and R-forms, the enzyme allows the repair of both epimers of NAD(P)HX, a damaged form of NAD(P)H that is a result of enzymatic or heat-dependent hydration.</text>
</comment>
<dbReference type="Pfam" id="PF03853">
    <property type="entry name" value="YjeF_N"/>
    <property type="match status" value="1"/>
</dbReference>
<dbReference type="PANTHER" id="PTHR12592:SF0">
    <property type="entry name" value="ATP-DEPENDENT (S)-NAD(P)H-HYDRATE DEHYDRATASE"/>
    <property type="match status" value="1"/>
</dbReference>
<dbReference type="InterPro" id="IPR029056">
    <property type="entry name" value="Ribokinase-like"/>
</dbReference>
<dbReference type="PROSITE" id="PS51383">
    <property type="entry name" value="YJEF_C_3"/>
    <property type="match status" value="1"/>
</dbReference>
<keyword evidence="12 17" id="KW-0456">Lyase</keyword>
<comment type="similarity">
    <text evidence="4 19">In the C-terminal section; belongs to the NnrD/CARKD family.</text>
</comment>
<evidence type="ECO:0000313" key="20">
    <source>
        <dbReference type="EMBL" id="BAU29904.1"/>
    </source>
</evidence>
<dbReference type="Pfam" id="PF01256">
    <property type="entry name" value="Carb_kinase"/>
    <property type="match status" value="1"/>
</dbReference>
<feature type="binding site" evidence="17">
    <location>
        <position position="449"/>
    </location>
    <ligand>
        <name>(6S)-NADPHX</name>
        <dbReference type="ChEBI" id="CHEBI:64076"/>
    </ligand>
</feature>
<feature type="binding site" evidence="17">
    <location>
        <position position="261"/>
    </location>
    <ligand>
        <name>(6S)-NADPHX</name>
        <dbReference type="ChEBI" id="CHEBI:64076"/>
    </ligand>
</feature>
<dbReference type="SUPFAM" id="SSF64153">
    <property type="entry name" value="YjeF N-terminal domain-like"/>
    <property type="match status" value="1"/>
</dbReference>
<dbReference type="EC" id="4.2.1.136" evidence="19"/>
<dbReference type="Gene3D" id="3.40.1190.20">
    <property type="match status" value="1"/>
</dbReference>
<gene>
    <name evidence="20" type="primary">nnr</name>
    <name evidence="17" type="synonym">nnrD</name>
    <name evidence="18" type="synonym">nnrE</name>
    <name evidence="20" type="ORF">CB4_04176</name>
</gene>
<feature type="binding site" evidence="17">
    <location>
        <begin position="419"/>
        <end position="423"/>
    </location>
    <ligand>
        <name>AMP</name>
        <dbReference type="ChEBI" id="CHEBI:456215"/>
    </ligand>
</feature>
<accession>A0A0U5B669</accession>
<evidence type="ECO:0000256" key="13">
    <source>
        <dbReference type="ARBA" id="ARBA00023268"/>
    </source>
</evidence>
<protein>
    <recommendedName>
        <fullName evidence="19">Bifunctional NAD(P)H-hydrate repair enzyme</fullName>
    </recommendedName>
    <alternativeName>
        <fullName evidence="19">Nicotinamide nucleotide repair protein</fullName>
    </alternativeName>
    <domain>
        <recommendedName>
            <fullName evidence="19">ADP-dependent (S)-NAD(P)H-hydrate dehydratase</fullName>
            <ecNumber evidence="19">4.2.1.136</ecNumber>
        </recommendedName>
        <alternativeName>
            <fullName evidence="19">ADP-dependent NAD(P)HX dehydratase</fullName>
        </alternativeName>
    </domain>
    <domain>
        <recommendedName>
            <fullName evidence="19">NAD(P)H-hydrate epimerase</fullName>
            <ecNumber evidence="19">5.1.99.6</ecNumber>
        </recommendedName>
    </domain>
</protein>
<proteinExistence type="inferred from homology"/>
<dbReference type="HAMAP" id="MF_01965">
    <property type="entry name" value="NADHX_dehydratase"/>
    <property type="match status" value="1"/>
</dbReference>
<dbReference type="InterPro" id="IPR036652">
    <property type="entry name" value="YjeF_N_dom_sf"/>
</dbReference>
<dbReference type="InterPro" id="IPR030677">
    <property type="entry name" value="Nnr"/>
</dbReference>
<dbReference type="AlphaFoldDB" id="A0A0U5B669"/>
<keyword evidence="9 18" id="KW-0630">Potassium</keyword>
<feature type="binding site" evidence="17">
    <location>
        <position position="331"/>
    </location>
    <ligand>
        <name>(6S)-NADPHX</name>
        <dbReference type="ChEBI" id="CHEBI:64076"/>
    </ligand>
</feature>
<evidence type="ECO:0000256" key="9">
    <source>
        <dbReference type="ARBA" id="ARBA00022958"/>
    </source>
</evidence>
<dbReference type="PROSITE" id="PS51385">
    <property type="entry name" value="YJEF_N"/>
    <property type="match status" value="1"/>
</dbReference>
<feature type="binding site" evidence="17">
    <location>
        <position position="448"/>
    </location>
    <ligand>
        <name>AMP</name>
        <dbReference type="ChEBI" id="CHEBI:456215"/>
    </ligand>
</feature>
<dbReference type="HAMAP" id="MF_01966">
    <property type="entry name" value="NADHX_epimerase"/>
    <property type="match status" value="1"/>
</dbReference>
<evidence type="ECO:0000256" key="6">
    <source>
        <dbReference type="ARBA" id="ARBA00022741"/>
    </source>
</evidence>
<evidence type="ECO:0000256" key="7">
    <source>
        <dbReference type="ARBA" id="ARBA00022840"/>
    </source>
</evidence>
<feature type="binding site" evidence="18">
    <location>
        <begin position="56"/>
        <end position="60"/>
    </location>
    <ligand>
        <name>(6S)-NADPHX</name>
        <dbReference type="ChEBI" id="CHEBI:64076"/>
    </ligand>
</feature>
<comment type="cofactor">
    <cofactor evidence="17">
        <name>Mg(2+)</name>
        <dbReference type="ChEBI" id="CHEBI:18420"/>
    </cofactor>
</comment>
<keyword evidence="11 18" id="KW-0413">Isomerase</keyword>
<dbReference type="NCBIfam" id="TIGR00197">
    <property type="entry name" value="yjeF_nterm"/>
    <property type="match status" value="1"/>
</dbReference>
<evidence type="ECO:0000256" key="8">
    <source>
        <dbReference type="ARBA" id="ARBA00022857"/>
    </source>
</evidence>
<keyword evidence="8 17" id="KW-0521">NADP</keyword>
<comment type="catalytic activity">
    <reaction evidence="1 18 19">
        <text>(6R)-NADHX = (6S)-NADHX</text>
        <dbReference type="Rhea" id="RHEA:32215"/>
        <dbReference type="ChEBI" id="CHEBI:64074"/>
        <dbReference type="ChEBI" id="CHEBI:64075"/>
        <dbReference type="EC" id="5.1.99.6"/>
    </reaction>
</comment>
<comment type="cofactor">
    <cofactor evidence="18 19">
        <name>K(+)</name>
        <dbReference type="ChEBI" id="CHEBI:29103"/>
    </cofactor>
    <text evidence="18 19">Binds 1 potassium ion per subunit.</text>
</comment>
<feature type="binding site" evidence="18">
    <location>
        <position position="126"/>
    </location>
    <ligand>
        <name>K(+)</name>
        <dbReference type="ChEBI" id="CHEBI:29103"/>
    </ligand>
</feature>
<dbReference type="PIRSF" id="PIRSF017184">
    <property type="entry name" value="Nnr"/>
    <property type="match status" value="1"/>
</dbReference>
<keyword evidence="21" id="KW-1185">Reference proteome</keyword>
<comment type="similarity">
    <text evidence="18">Belongs to the NnrE/AIBP family.</text>
</comment>
<dbReference type="PANTHER" id="PTHR12592">
    <property type="entry name" value="ATP-DEPENDENT (S)-NAD(P)H-HYDRATE DEHYDRATASE FAMILY MEMBER"/>
    <property type="match status" value="1"/>
</dbReference>
<evidence type="ECO:0000313" key="21">
    <source>
        <dbReference type="Proteomes" id="UP000217696"/>
    </source>
</evidence>
<evidence type="ECO:0000256" key="16">
    <source>
        <dbReference type="ARBA" id="ARBA00049209"/>
    </source>
</evidence>
<comment type="similarity">
    <text evidence="17">Belongs to the NnrD/CARKD family.</text>
</comment>
<dbReference type="GO" id="GO:0046496">
    <property type="term" value="P:nicotinamide nucleotide metabolic process"/>
    <property type="evidence" value="ECO:0007669"/>
    <property type="project" value="UniProtKB-UniRule"/>
</dbReference>
<comment type="catalytic activity">
    <reaction evidence="2 18 19">
        <text>(6R)-NADPHX = (6S)-NADPHX</text>
        <dbReference type="Rhea" id="RHEA:32227"/>
        <dbReference type="ChEBI" id="CHEBI:64076"/>
        <dbReference type="ChEBI" id="CHEBI:64077"/>
        <dbReference type="EC" id="5.1.99.6"/>
    </reaction>
</comment>
<evidence type="ECO:0000256" key="11">
    <source>
        <dbReference type="ARBA" id="ARBA00023235"/>
    </source>
</evidence>
<dbReference type="EC" id="5.1.99.6" evidence="19"/>
<keyword evidence="7 17" id="KW-0067">ATP-binding</keyword>
<keyword evidence="6 17" id="KW-0547">Nucleotide-binding</keyword>
<dbReference type="InterPro" id="IPR017953">
    <property type="entry name" value="Carbohydrate_kinase_pred_CS"/>
</dbReference>
<dbReference type="SUPFAM" id="SSF53613">
    <property type="entry name" value="Ribokinase-like"/>
    <property type="match status" value="1"/>
</dbReference>
<dbReference type="PROSITE" id="PS01050">
    <property type="entry name" value="YJEF_C_2"/>
    <property type="match status" value="1"/>
</dbReference>
<feature type="binding site" evidence="18">
    <location>
        <position position="162"/>
    </location>
    <ligand>
        <name>K(+)</name>
        <dbReference type="ChEBI" id="CHEBI:29103"/>
    </ligand>
</feature>
<comment type="catalytic activity">
    <reaction evidence="16 17 19">
        <text>(6S)-NADPHX + ADP = AMP + phosphate + NADPH + H(+)</text>
        <dbReference type="Rhea" id="RHEA:32235"/>
        <dbReference type="ChEBI" id="CHEBI:15378"/>
        <dbReference type="ChEBI" id="CHEBI:43474"/>
        <dbReference type="ChEBI" id="CHEBI:57783"/>
        <dbReference type="ChEBI" id="CHEBI:64076"/>
        <dbReference type="ChEBI" id="CHEBI:456215"/>
        <dbReference type="ChEBI" id="CHEBI:456216"/>
        <dbReference type="EC" id="4.2.1.136"/>
    </reaction>
</comment>
<evidence type="ECO:0000256" key="12">
    <source>
        <dbReference type="ARBA" id="ARBA00023239"/>
    </source>
</evidence>
<feature type="binding site" evidence="18">
    <location>
        <begin position="130"/>
        <end position="136"/>
    </location>
    <ligand>
        <name>(6S)-NADPHX</name>
        <dbReference type="ChEBI" id="CHEBI:64076"/>
    </ligand>
</feature>
<evidence type="ECO:0000256" key="17">
    <source>
        <dbReference type="HAMAP-Rule" id="MF_01965"/>
    </source>
</evidence>
<keyword evidence="10 17" id="KW-0520">NAD</keyword>
<organism evidence="20 21">
    <name type="scientific">Aneurinibacillus soli</name>
    <dbReference type="NCBI Taxonomy" id="1500254"/>
    <lineage>
        <taxon>Bacteria</taxon>
        <taxon>Bacillati</taxon>
        <taxon>Bacillota</taxon>
        <taxon>Bacilli</taxon>
        <taxon>Bacillales</taxon>
        <taxon>Paenibacillaceae</taxon>
        <taxon>Aneurinibacillus group</taxon>
        <taxon>Aneurinibacillus</taxon>
    </lineage>
</organism>
<feature type="binding site" evidence="18">
    <location>
        <position position="57"/>
    </location>
    <ligand>
        <name>K(+)</name>
        <dbReference type="ChEBI" id="CHEBI:29103"/>
    </ligand>
</feature>
<dbReference type="GO" id="GO:0110051">
    <property type="term" value="P:metabolite repair"/>
    <property type="evidence" value="ECO:0007669"/>
    <property type="project" value="TreeGrafter"/>
</dbReference>
<evidence type="ECO:0000256" key="5">
    <source>
        <dbReference type="ARBA" id="ARBA00022723"/>
    </source>
</evidence>
<name>A0A0U5B669_9BACL</name>
<comment type="catalytic activity">
    <reaction evidence="15 17 19">
        <text>(6S)-NADHX + ADP = AMP + phosphate + NADH + H(+)</text>
        <dbReference type="Rhea" id="RHEA:32223"/>
        <dbReference type="ChEBI" id="CHEBI:15378"/>
        <dbReference type="ChEBI" id="CHEBI:43474"/>
        <dbReference type="ChEBI" id="CHEBI:57945"/>
        <dbReference type="ChEBI" id="CHEBI:64074"/>
        <dbReference type="ChEBI" id="CHEBI:456215"/>
        <dbReference type="ChEBI" id="CHEBI:456216"/>
        <dbReference type="EC" id="4.2.1.136"/>
    </reaction>
</comment>
<keyword evidence="13" id="KW-0511">Multifunctional enzyme</keyword>
<comment type="subunit">
    <text evidence="17">Homotetramer.</text>
</comment>
<evidence type="ECO:0000256" key="3">
    <source>
        <dbReference type="ARBA" id="ARBA00006001"/>
    </source>
</evidence>
<dbReference type="Proteomes" id="UP000217696">
    <property type="component" value="Chromosome"/>
</dbReference>
<feature type="binding site" evidence="18">
    <location>
        <position position="141"/>
    </location>
    <ligand>
        <name>(6S)-NADPHX</name>
        <dbReference type="ChEBI" id="CHEBI:64076"/>
    </ligand>
</feature>
<evidence type="ECO:0000256" key="14">
    <source>
        <dbReference type="ARBA" id="ARBA00025153"/>
    </source>
</evidence>
<evidence type="ECO:0000256" key="15">
    <source>
        <dbReference type="ARBA" id="ARBA00048238"/>
    </source>
</evidence>
<dbReference type="InterPro" id="IPR004443">
    <property type="entry name" value="YjeF_N_dom"/>
</dbReference>
<evidence type="ECO:0000256" key="10">
    <source>
        <dbReference type="ARBA" id="ARBA00023027"/>
    </source>
</evidence>